<protein>
    <recommendedName>
        <fullName evidence="1">SnoaL-like domain-containing protein</fullName>
    </recommendedName>
</protein>
<name>A0ABN3NBD3_STRLO</name>
<dbReference type="InterPro" id="IPR032710">
    <property type="entry name" value="NTF2-like_dom_sf"/>
</dbReference>
<reference evidence="2 3" key="1">
    <citation type="journal article" date="2019" name="Int. J. Syst. Evol. Microbiol.">
        <title>The Global Catalogue of Microorganisms (GCM) 10K type strain sequencing project: providing services to taxonomists for standard genome sequencing and annotation.</title>
        <authorList>
            <consortium name="The Broad Institute Genomics Platform"/>
            <consortium name="The Broad Institute Genome Sequencing Center for Infectious Disease"/>
            <person name="Wu L."/>
            <person name="Ma J."/>
        </authorList>
    </citation>
    <scope>NUCLEOTIDE SEQUENCE [LARGE SCALE GENOMIC DNA]</scope>
    <source>
        <strain evidence="2 3">JCM 4395</strain>
    </source>
</reference>
<dbReference type="Gene3D" id="3.10.450.50">
    <property type="match status" value="1"/>
</dbReference>
<dbReference type="SUPFAM" id="SSF54427">
    <property type="entry name" value="NTF2-like"/>
    <property type="match status" value="1"/>
</dbReference>
<dbReference type="Pfam" id="PF13577">
    <property type="entry name" value="SnoaL_4"/>
    <property type="match status" value="1"/>
</dbReference>
<proteinExistence type="predicted"/>
<comment type="caution">
    <text evidence="2">The sequence shown here is derived from an EMBL/GenBank/DDBJ whole genome shotgun (WGS) entry which is preliminary data.</text>
</comment>
<evidence type="ECO:0000259" key="1">
    <source>
        <dbReference type="Pfam" id="PF13577"/>
    </source>
</evidence>
<dbReference type="InterPro" id="IPR037401">
    <property type="entry name" value="SnoaL-like"/>
</dbReference>
<evidence type="ECO:0000313" key="2">
    <source>
        <dbReference type="EMBL" id="GAA2515884.1"/>
    </source>
</evidence>
<evidence type="ECO:0000313" key="3">
    <source>
        <dbReference type="Proteomes" id="UP001501777"/>
    </source>
</evidence>
<dbReference type="RefSeq" id="WP_132888612.1">
    <property type="nucleotide sequence ID" value="NZ_BAAASG010000023.1"/>
</dbReference>
<sequence length="138" mass="15943">MALTVEDRLNIDQLYSTYVRRIDYHDPSGWAQLFTPDGRWQMFMGDETEPTLEVHGRDAIAEFARKDNELRKGSTRHWTVNLLVDGDGTTATGYCYGYRLDVSGGQTRIEVYGDYEDELVQIDGEWLFARRMLRVPVA</sequence>
<feature type="domain" description="SnoaL-like" evidence="1">
    <location>
        <begin position="4"/>
        <end position="131"/>
    </location>
</feature>
<organism evidence="2 3">
    <name type="scientific">Streptomyces longisporus</name>
    <dbReference type="NCBI Taxonomy" id="1948"/>
    <lineage>
        <taxon>Bacteria</taxon>
        <taxon>Bacillati</taxon>
        <taxon>Actinomycetota</taxon>
        <taxon>Actinomycetes</taxon>
        <taxon>Kitasatosporales</taxon>
        <taxon>Streptomycetaceae</taxon>
        <taxon>Streptomyces</taxon>
    </lineage>
</organism>
<dbReference type="Proteomes" id="UP001501777">
    <property type="component" value="Unassembled WGS sequence"/>
</dbReference>
<gene>
    <name evidence="2" type="ORF">GCM10010276_75920</name>
</gene>
<keyword evidence="3" id="KW-1185">Reference proteome</keyword>
<dbReference type="EMBL" id="BAAASG010000023">
    <property type="protein sequence ID" value="GAA2515884.1"/>
    <property type="molecule type" value="Genomic_DNA"/>
</dbReference>
<dbReference type="CDD" id="cd00531">
    <property type="entry name" value="NTF2_like"/>
    <property type="match status" value="1"/>
</dbReference>
<accession>A0ABN3NBD3</accession>